<reference evidence="5" key="1">
    <citation type="submission" date="2021-10" db="EMBL/GenBank/DDBJ databases">
        <authorList>
            <person name="Dean J.D."/>
            <person name="Kim M.K."/>
            <person name="Newey C.N."/>
            <person name="Stoker T.S."/>
            <person name="Thompson D.W."/>
            <person name="Grose J.H."/>
        </authorList>
    </citation>
    <scope>NUCLEOTIDE SEQUENCE</scope>
    <source>
        <strain evidence="5">BT178</strain>
    </source>
</reference>
<gene>
    <name evidence="5" type="ORF">LGH74_15360</name>
</gene>
<protein>
    <recommendedName>
        <fullName evidence="7">T9SS type A sorting domain-containing protein</fullName>
    </recommendedName>
</protein>
<dbReference type="Proteomes" id="UP001165296">
    <property type="component" value="Unassembled WGS sequence"/>
</dbReference>
<evidence type="ECO:0000259" key="4">
    <source>
        <dbReference type="SMART" id="SM00560"/>
    </source>
</evidence>
<dbReference type="PANTHER" id="PTHR35580">
    <property type="entry name" value="CELL SURFACE GLYCOPROTEIN (S-LAYER PROTEIN)-LIKE PROTEIN"/>
    <property type="match status" value="1"/>
</dbReference>
<dbReference type="PANTHER" id="PTHR35580:SF1">
    <property type="entry name" value="PHYTASE-LIKE DOMAIN-CONTAINING PROTEIN"/>
    <property type="match status" value="1"/>
</dbReference>
<dbReference type="SMART" id="SM00560">
    <property type="entry name" value="LamGL"/>
    <property type="match status" value="1"/>
</dbReference>
<accession>A0ABS8AT37</accession>
<keyword evidence="6" id="KW-1185">Reference proteome</keyword>
<dbReference type="SUPFAM" id="SSF49899">
    <property type="entry name" value="Concanavalin A-like lectins/glucanases"/>
    <property type="match status" value="1"/>
</dbReference>
<dbReference type="InterPro" id="IPR002909">
    <property type="entry name" value="IPT_dom"/>
</dbReference>
<feature type="domain" description="LamG-like jellyroll fold" evidence="4">
    <location>
        <begin position="1251"/>
        <end position="1386"/>
    </location>
</feature>
<dbReference type="EMBL" id="JAJADR010000004">
    <property type="protein sequence ID" value="MCB2409370.1"/>
    <property type="molecule type" value="Genomic_DNA"/>
</dbReference>
<dbReference type="InterPro" id="IPR052918">
    <property type="entry name" value="Motility_Chemotaxis_Reg"/>
</dbReference>
<evidence type="ECO:0000256" key="1">
    <source>
        <dbReference type="ARBA" id="ARBA00022729"/>
    </source>
</evidence>
<dbReference type="InterPro" id="IPR006558">
    <property type="entry name" value="LamG-like"/>
</dbReference>
<organism evidence="5 6">
    <name type="scientific">Hymenobacter lucidus</name>
    <dbReference type="NCBI Taxonomy" id="2880930"/>
    <lineage>
        <taxon>Bacteria</taxon>
        <taxon>Pseudomonadati</taxon>
        <taxon>Bacteroidota</taxon>
        <taxon>Cytophagia</taxon>
        <taxon>Cytophagales</taxon>
        <taxon>Hymenobacteraceae</taxon>
        <taxon>Hymenobacter</taxon>
    </lineage>
</organism>
<dbReference type="SUPFAM" id="SSF81296">
    <property type="entry name" value="E set domains"/>
    <property type="match status" value="1"/>
</dbReference>
<dbReference type="SMART" id="SM00429">
    <property type="entry name" value="IPT"/>
    <property type="match status" value="1"/>
</dbReference>
<dbReference type="InterPro" id="IPR013320">
    <property type="entry name" value="ConA-like_dom_sf"/>
</dbReference>
<feature type="domain" description="IPT/TIG" evidence="3">
    <location>
        <begin position="1085"/>
        <end position="1165"/>
    </location>
</feature>
<keyword evidence="1" id="KW-0732">Signal</keyword>
<name>A0ABS8AT37_9BACT</name>
<evidence type="ECO:0000259" key="3">
    <source>
        <dbReference type="SMART" id="SM00429"/>
    </source>
</evidence>
<evidence type="ECO:0008006" key="7">
    <source>
        <dbReference type="Google" id="ProtNLM"/>
    </source>
</evidence>
<dbReference type="Pfam" id="PF13385">
    <property type="entry name" value="Laminin_G_3"/>
    <property type="match status" value="1"/>
</dbReference>
<dbReference type="InterPro" id="IPR013783">
    <property type="entry name" value="Ig-like_fold"/>
</dbReference>
<evidence type="ECO:0000256" key="2">
    <source>
        <dbReference type="ARBA" id="ARBA00023157"/>
    </source>
</evidence>
<dbReference type="Gene3D" id="2.60.120.200">
    <property type="match status" value="1"/>
</dbReference>
<evidence type="ECO:0000313" key="5">
    <source>
        <dbReference type="EMBL" id="MCB2409370.1"/>
    </source>
</evidence>
<dbReference type="Gene3D" id="2.60.40.10">
    <property type="entry name" value="Immunoglobulins"/>
    <property type="match status" value="2"/>
</dbReference>
<proteinExistence type="predicted"/>
<dbReference type="InterPro" id="IPR014756">
    <property type="entry name" value="Ig_E-set"/>
</dbReference>
<keyword evidence="2" id="KW-1015">Disulfide bond</keyword>
<dbReference type="RefSeq" id="WP_226176999.1">
    <property type="nucleotide sequence ID" value="NZ_JAJADR010000004.1"/>
</dbReference>
<sequence>MQHPYPLAARAAHSRYVTVAAHLFLLLTLLLPWAARAQAPAWSAATIGSSTQLSGTSQTRATAVDASGNVFVTGNFTGQVAFGSTVLSSVGSGDLFVAKYVPATATWAWAQSGGGANADQGNGIAVSGGSVYVTGYIQNNTANASGVLFGGTGTTPGTVQVNGASGTNSADLVVAKYTDNGPTATLSWTQVGGGAGTDLASGIAVSGGSVYVTGYITNTTANANTVLFGGTGTTPGTVQVNGASATSSTDMVVAKYTDNGPTATLGWTQVGGGTSNDVGSGIAVSGTGSVYVTGYITNSTSNIRLVLFGGTGTTPGTVPQNGASGSATQDLVVAKYTDNGTTATLGWTQVGGGVNSDQSFGIAVSGTSVYVTGYITNNTANASAVFFGGTGTTPGTVPQNGATGTIGDDLVVAKYTDNGTTATLGWTQVGGGISNDRASGIAVSGTSVYVTGYITNNTGNSRFVLFGGMGTTPGTVPQNGASGSVAQDVVVAKYTDNGTTATLGWTQVGGSINDDQGLGIAVSGSSVHVAGYVAALGAATFGTAAGSPLLGTTGNRAVLATLTDNGSTGPWQVLAAATNGGTSQTRATAVDAAGNVFVTGNFSGTVAFGSTVLSAVGNNDLFVAKYVPATATWAWAQSGGGIDNDLGSGIAVSGGSVYVTGHITNTTANTNGVLFGGTGTTPGTVQVNGAAATSSQDLVVVKYTDNGTTATLGWIQVNGGTSNDQGLGIAVSGTGSVYVTGYITNTTANASGVLFGGTDTTPGTVQVNGASGTISSDLVVAKYTDNGATATLGWTQVGGGTNLDQGQGIAVSGGRVYVTGYITNNTANASGVLFGGAGTTPGTVQVNGASGTASTTLVVAKYTDNGPTATLGWTQVGGGTGDDRGLGIAVSGTGSVYVTGSIVNNTGNTNGVLFGGTGTTPGTVQVSGASGTASQDLVVAKYTDNGPTATLVWIQRGGGTSIDQGLGIAVSGGSVYVTGYITNTTANTNTVLFSGAVQVSGASGTSSPDLLVAKYTDNGAISTLDWTQVGGGTGDDRGLGIAVSGPRVYAAGYTVPSATFGSFTIATPVGGNTSFLGELRDGVVAPTITSFTPDRGPVGTRVTLTGTDLAGATSVSFNGTAQTTFISNSATEIVLRVPAGATTGTLTVTTPGGTSAASAQTFTVCALPVALAQNVSVTLDVNGNATVAATALNNGSTADCGLAAAGSLSVSPASFSCTDVTPASVTNALRFNGTNQYVAIGSTATVPVGNSAYTIEAWIKPTSMGNYGIIGWGNYGTTNQVNALRLTTTGLVNYWWGNDLDLPTANLAGAWHHVAATFDGTTRTLYVDGVAMGSNTPGAGHVVPNASNLRLGSTNLASAGNPTGTGEYFSGSIDEVRVWSVARTAAQLSAAKGAGLPGSTAGLMVYYRLNEGSGLTTADATGTAANVGTLTNGPTWTPTDAAPVTNGTPVTLTVTDAGGNTATASAVVTVSVPATPTTTWNGASSTVWTDCANWSFGKVPDAFTNAVIPAGLSRYPELTAGTFTVQDLTIADGASFTLGSAGLQVYGNWENNGTASLAGPVNFRGNTNQTLGGGSQTTFSTLTVDKTPSFTLTLQRATTVTGTLNMTTNGLLITGPYDLTTTGATLNERENSYVLGNVVSRAGLTTAGTRYAFGNLGLALTPAAGSTTLPGSTTVRRTTGTALTGQGTSVSIKRYYDIVPTTNAGLNVTLEFGYFETELNGLSEAQLGLFRSATGTSGPWQNVPASARNAAANTVTATGVDHFSIWTLGSSANPLPVELTAFTATAENPHTVRLAWTTASEKNSASFEVQRSTDGHTFRGIGTVAAAGTSSTRHTYEMLDHQLPAGAPVLYYRLRQVDIDGTATLSPVRAVSVSPAMLSVYPNPVTATATLTGALPGAAVQVLDVRGRLVLTTVADAAGKALLVLPTALPAGVYVVRAGQHTTRLVRQ</sequence>
<comment type="caution">
    <text evidence="5">The sequence shown here is derived from an EMBL/GenBank/DDBJ whole genome shotgun (WGS) entry which is preliminary data.</text>
</comment>
<evidence type="ECO:0000313" key="6">
    <source>
        <dbReference type="Proteomes" id="UP001165296"/>
    </source>
</evidence>